<organism evidence="1 2">
    <name type="scientific">Neisseria chenwenguii</name>
    <dbReference type="NCBI Taxonomy" id="1853278"/>
    <lineage>
        <taxon>Bacteria</taxon>
        <taxon>Pseudomonadati</taxon>
        <taxon>Pseudomonadota</taxon>
        <taxon>Betaproteobacteria</taxon>
        <taxon>Neisseriales</taxon>
        <taxon>Neisseriaceae</taxon>
        <taxon>Neisseria</taxon>
    </lineage>
</organism>
<keyword evidence="2" id="KW-1185">Reference proteome</keyword>
<sequence>MMSVRTLRKALSDGLFTAIVQAGSLPAAGEKTGVRFDLEPENERIGAGFAGAAAFSAQYGMPRAPA</sequence>
<evidence type="ECO:0000313" key="2">
    <source>
        <dbReference type="Proteomes" id="UP000198238"/>
    </source>
</evidence>
<dbReference type="Proteomes" id="UP000198238">
    <property type="component" value="Chromosome"/>
</dbReference>
<reference evidence="1 2" key="1">
    <citation type="submission" date="2017-06" db="EMBL/GenBank/DDBJ databases">
        <title>Neisseria chenwenguii sp. nov., isolated from the intestinal contents of Tibetan Plateau Pika in Yushu, Qinghai Province, China.</title>
        <authorList>
            <person name="Zhang G."/>
        </authorList>
    </citation>
    <scope>NUCLEOTIDE SEQUENCE [LARGE SCALE GENOMIC DNA]</scope>
    <source>
        <strain evidence="1 2">10023</strain>
    </source>
</reference>
<proteinExistence type="predicted"/>
<dbReference type="AlphaFoldDB" id="A0A220S4I8"/>
<gene>
    <name evidence="1" type="ORF">BG910_10590</name>
</gene>
<accession>A0A220S4I8</accession>
<evidence type="ECO:0000313" key="1">
    <source>
        <dbReference type="EMBL" id="ASK28115.1"/>
    </source>
</evidence>
<dbReference type="KEGG" id="nei:BG910_10590"/>
<protein>
    <submittedName>
        <fullName evidence="1">Uncharacterized protein</fullName>
    </submittedName>
</protein>
<name>A0A220S4I8_9NEIS</name>
<dbReference type="RefSeq" id="WP_089036807.1">
    <property type="nucleotide sequence ID" value="NZ_CP022278.1"/>
</dbReference>
<dbReference type="EMBL" id="CP022278">
    <property type="protein sequence ID" value="ASK28115.1"/>
    <property type="molecule type" value="Genomic_DNA"/>
</dbReference>